<feature type="compositionally biased region" description="Basic and acidic residues" evidence="1">
    <location>
        <begin position="795"/>
        <end position="821"/>
    </location>
</feature>
<dbReference type="EMBL" id="JBBPDW010000059">
    <property type="protein sequence ID" value="KAK7531057.1"/>
    <property type="molecule type" value="Genomic_DNA"/>
</dbReference>
<evidence type="ECO:0000313" key="2">
    <source>
        <dbReference type="EMBL" id="KAK7531057.1"/>
    </source>
</evidence>
<protein>
    <submittedName>
        <fullName evidence="2">Uncharacterized protein</fullName>
    </submittedName>
</protein>
<name>A0ABR1L743_9PEZI</name>
<evidence type="ECO:0000313" key="3">
    <source>
        <dbReference type="Proteomes" id="UP001365128"/>
    </source>
</evidence>
<feature type="region of interest" description="Disordered" evidence="1">
    <location>
        <begin position="922"/>
        <end position="983"/>
    </location>
</feature>
<feature type="compositionally biased region" description="Acidic residues" evidence="1">
    <location>
        <begin position="924"/>
        <end position="933"/>
    </location>
</feature>
<evidence type="ECO:0000256" key="1">
    <source>
        <dbReference type="SAM" id="MobiDB-lite"/>
    </source>
</evidence>
<feature type="compositionally biased region" description="Basic residues" evidence="1">
    <location>
        <begin position="973"/>
        <end position="983"/>
    </location>
</feature>
<feature type="compositionally biased region" description="Basic and acidic residues" evidence="1">
    <location>
        <begin position="943"/>
        <end position="970"/>
    </location>
</feature>
<keyword evidence="3" id="KW-1185">Reference proteome</keyword>
<reference evidence="2 3" key="1">
    <citation type="submission" date="2024-04" db="EMBL/GenBank/DDBJ databases">
        <title>Phyllosticta paracitricarpa is synonymous to the EU quarantine fungus P. citricarpa based on phylogenomic analyses.</title>
        <authorList>
            <consortium name="Lawrence Berkeley National Laboratory"/>
            <person name="Van Ingen-Buijs V.A."/>
            <person name="Van Westerhoven A.C."/>
            <person name="Haridas S."/>
            <person name="Skiadas P."/>
            <person name="Martin F."/>
            <person name="Groenewald J.Z."/>
            <person name="Crous P.W."/>
            <person name="Seidl M.F."/>
        </authorList>
    </citation>
    <scope>NUCLEOTIDE SEQUENCE [LARGE SCALE GENOMIC DNA]</scope>
    <source>
        <strain evidence="2 3">CBS 122670</strain>
    </source>
</reference>
<feature type="compositionally biased region" description="Basic and acidic residues" evidence="1">
    <location>
        <begin position="867"/>
        <end position="897"/>
    </location>
</feature>
<accession>A0ABR1L743</accession>
<comment type="caution">
    <text evidence="2">The sequence shown here is derived from an EMBL/GenBank/DDBJ whole genome shotgun (WGS) entry which is preliminary data.</text>
</comment>
<sequence length="983" mass="113428">MSLHRLDRFWRQRSLSRVGLSKVFIFASPPPLSRRDRPRLHDRRMQAKPLVAPDDSPRPATDILSATTALRRIALDRDVTIPCPTKESPTIAKLNSFLRRGINDPANDNVRKNLWKAYARTKLQHPDALRLIPDDAWIVLWKTQSHVSTLNDNRMAHMKELANDMQSIGSSTLRVAYLDALSESGKEMEAASEWINWHKATQGPWQPEFLEQGIKLTVSVGMINYAQHILWILDSEAIPRASRYIFTALVQDGTPDAVERARKLYFDIWSLFGDEMSDSDYEFYWMGFSRNGAGNLANQVFQNMVRSAQFEANFQKDRTKFYLQFTNIVESASSVADVHGLFTPLVDTLVGEFNTGLFFNSWLKRLLDFNDTDASRVVVELAYEKGCVPAPRMMNKIVSIWISQEKATTRDFRLAEEISMRMVERRLEIVRRRVVTKSTIFSKRKQKLTIWEKRPVPPATSATFTNLLHLYIEKYRTTMNSAPAVVEFKNLMFLLFKCALPLDSIGLSIVLQHYLQNHNTYTVKEKFKNQLENAPDWCAPRGAAIEVLWNTCYLTKNRRRSNFMRRKGRVDLDSAVVMQQTLQSLDKSWRNRGRDPMDVQMLSRNSNKIIRCFCEDRNYAGALMALYVLAERFGIYPSAKIIEIVARSVASLAFRTRSPLQRRTTAESPLFRQEAAKLIQVMSKMFSMRVELESMKGDVVDGTRRAQITLETITKFLRITMLRSQSPAEIEDSINMLRTRWGVEKCSTGESTAFDVYIELHLGDALKNDGGPEGEETLSIEEKTPTGEDAVPEEEPGHASAEKPQLESQLLEERSYQEAKQRARRSLKMLQDREQLQPQLEPQTIDKRLHQKTMEIGQHSLQPLLEKEQSQEAKQEKDPASHEDPLQPSWEEKKFDPQLEPQTVDERLLQKAMEIEQKLLQPLWEEEQSQEVEQEQHPASIEDPLRENEPAQQDRGRANEKWLSGDEPTARIKGGRKRRWVRR</sequence>
<organism evidence="2 3">
    <name type="scientific">Phyllosticta citricarpa</name>
    <dbReference type="NCBI Taxonomy" id="55181"/>
    <lineage>
        <taxon>Eukaryota</taxon>
        <taxon>Fungi</taxon>
        <taxon>Dikarya</taxon>
        <taxon>Ascomycota</taxon>
        <taxon>Pezizomycotina</taxon>
        <taxon>Dothideomycetes</taxon>
        <taxon>Dothideomycetes incertae sedis</taxon>
        <taxon>Botryosphaeriales</taxon>
        <taxon>Phyllostictaceae</taxon>
        <taxon>Phyllosticta</taxon>
    </lineage>
</organism>
<proteinExistence type="predicted"/>
<feature type="region of interest" description="Disordered" evidence="1">
    <location>
        <begin position="767"/>
        <end position="826"/>
    </location>
</feature>
<gene>
    <name evidence="2" type="ORF">IWX46DRAFT_378665</name>
</gene>
<dbReference type="Proteomes" id="UP001365128">
    <property type="component" value="Unassembled WGS sequence"/>
</dbReference>
<feature type="region of interest" description="Disordered" evidence="1">
    <location>
        <begin position="867"/>
        <end position="908"/>
    </location>
</feature>